<reference evidence="3" key="1">
    <citation type="journal article" date="2019" name="Int. J. Syst. Evol. Microbiol.">
        <title>The Global Catalogue of Microorganisms (GCM) 10K type strain sequencing project: providing services to taxonomists for standard genome sequencing and annotation.</title>
        <authorList>
            <consortium name="The Broad Institute Genomics Platform"/>
            <consortium name="The Broad Institute Genome Sequencing Center for Infectious Disease"/>
            <person name="Wu L."/>
            <person name="Ma J."/>
        </authorList>
    </citation>
    <scope>NUCLEOTIDE SEQUENCE [LARGE SCALE GENOMIC DNA]</scope>
    <source>
        <strain evidence="3">KCTC 23916</strain>
    </source>
</reference>
<name>A0ABQ2XFH3_9BURK</name>
<sequence>MGGVNYFIKIPRKLERSTDEKFQKTMNNSKNNDKDCTKTAQKQQKSSEITRSCQTELIAAYP</sequence>
<organism evidence="2 3">
    <name type="scientific">Undibacterium macrobrachii</name>
    <dbReference type="NCBI Taxonomy" id="1119058"/>
    <lineage>
        <taxon>Bacteria</taxon>
        <taxon>Pseudomonadati</taxon>
        <taxon>Pseudomonadota</taxon>
        <taxon>Betaproteobacteria</taxon>
        <taxon>Burkholderiales</taxon>
        <taxon>Oxalobacteraceae</taxon>
        <taxon>Undibacterium</taxon>
    </lineage>
</organism>
<accession>A0ABQ2XFH3</accession>
<evidence type="ECO:0000313" key="2">
    <source>
        <dbReference type="EMBL" id="GGX14900.1"/>
    </source>
</evidence>
<evidence type="ECO:0000256" key="1">
    <source>
        <dbReference type="SAM" id="MobiDB-lite"/>
    </source>
</evidence>
<protein>
    <submittedName>
        <fullName evidence="2">Uncharacterized protein</fullName>
    </submittedName>
</protein>
<gene>
    <name evidence="2" type="ORF">GCM10011282_21540</name>
</gene>
<feature type="compositionally biased region" description="Polar residues" evidence="1">
    <location>
        <begin position="38"/>
        <end position="49"/>
    </location>
</feature>
<keyword evidence="3" id="KW-1185">Reference proteome</keyword>
<comment type="caution">
    <text evidence="2">The sequence shown here is derived from an EMBL/GenBank/DDBJ whole genome shotgun (WGS) entry which is preliminary data.</text>
</comment>
<feature type="region of interest" description="Disordered" evidence="1">
    <location>
        <begin position="18"/>
        <end position="49"/>
    </location>
</feature>
<dbReference type="EMBL" id="BMYT01000003">
    <property type="protein sequence ID" value="GGX14900.1"/>
    <property type="molecule type" value="Genomic_DNA"/>
</dbReference>
<evidence type="ECO:0000313" key="3">
    <source>
        <dbReference type="Proteomes" id="UP000620127"/>
    </source>
</evidence>
<dbReference type="Proteomes" id="UP000620127">
    <property type="component" value="Unassembled WGS sequence"/>
</dbReference>
<proteinExistence type="predicted"/>